<proteinExistence type="predicted"/>
<sequence>VSKLALLVGVKDAGDSIRRIMSKMFSDEFFCAYSLQGFKKKKCFIKLGSYSVLIDSLRIHPKYKSVVEKEFHVPLAVWLAHAKYRLTNKNV</sequence>
<dbReference type="Proteomes" id="UP000478052">
    <property type="component" value="Unassembled WGS sequence"/>
</dbReference>
<name>A0A6G0W2E4_APHCR</name>
<reference evidence="1 2" key="1">
    <citation type="submission" date="2019-08" db="EMBL/GenBank/DDBJ databases">
        <title>Whole genome of Aphis craccivora.</title>
        <authorList>
            <person name="Voronova N.V."/>
            <person name="Shulinski R.S."/>
            <person name="Bandarenka Y.V."/>
            <person name="Zhorov D.G."/>
            <person name="Warner D."/>
        </authorList>
    </citation>
    <scope>NUCLEOTIDE SEQUENCE [LARGE SCALE GENOMIC DNA]</scope>
    <source>
        <strain evidence="1">180601</strain>
        <tissue evidence="1">Whole Body</tissue>
    </source>
</reference>
<comment type="caution">
    <text evidence="1">The sequence shown here is derived from an EMBL/GenBank/DDBJ whole genome shotgun (WGS) entry which is preliminary data.</text>
</comment>
<dbReference type="EMBL" id="VUJU01010059">
    <property type="protein sequence ID" value="KAF0716041.1"/>
    <property type="molecule type" value="Genomic_DNA"/>
</dbReference>
<evidence type="ECO:0000313" key="2">
    <source>
        <dbReference type="Proteomes" id="UP000478052"/>
    </source>
</evidence>
<protein>
    <submittedName>
        <fullName evidence="1">DUF4806 domain-containing protein</fullName>
    </submittedName>
</protein>
<keyword evidence="2" id="KW-1185">Reference proteome</keyword>
<feature type="non-terminal residue" evidence="1">
    <location>
        <position position="1"/>
    </location>
</feature>
<gene>
    <name evidence="1" type="ORF">FWK35_00037208</name>
</gene>
<dbReference type="AlphaFoldDB" id="A0A6G0W2E4"/>
<evidence type="ECO:0000313" key="1">
    <source>
        <dbReference type="EMBL" id="KAF0716041.1"/>
    </source>
</evidence>
<dbReference type="OrthoDB" id="6609483at2759"/>
<accession>A0A6G0W2E4</accession>
<organism evidence="1 2">
    <name type="scientific">Aphis craccivora</name>
    <name type="common">Cowpea aphid</name>
    <dbReference type="NCBI Taxonomy" id="307492"/>
    <lineage>
        <taxon>Eukaryota</taxon>
        <taxon>Metazoa</taxon>
        <taxon>Ecdysozoa</taxon>
        <taxon>Arthropoda</taxon>
        <taxon>Hexapoda</taxon>
        <taxon>Insecta</taxon>
        <taxon>Pterygota</taxon>
        <taxon>Neoptera</taxon>
        <taxon>Paraneoptera</taxon>
        <taxon>Hemiptera</taxon>
        <taxon>Sternorrhyncha</taxon>
        <taxon>Aphidomorpha</taxon>
        <taxon>Aphidoidea</taxon>
        <taxon>Aphididae</taxon>
        <taxon>Aphidini</taxon>
        <taxon>Aphis</taxon>
        <taxon>Aphis</taxon>
    </lineage>
</organism>